<feature type="binding site" evidence="14">
    <location>
        <position position="223"/>
    </location>
    <ligand>
        <name>a ubiquinone</name>
        <dbReference type="ChEBI" id="CHEBI:16389"/>
    </ligand>
</feature>
<evidence type="ECO:0000256" key="7">
    <source>
        <dbReference type="ARBA" id="ARBA00022660"/>
    </source>
</evidence>
<evidence type="ECO:0000259" key="19">
    <source>
        <dbReference type="PROSITE" id="PS51003"/>
    </source>
</evidence>
<dbReference type="OrthoDB" id="9804503at2"/>
<evidence type="ECO:0000259" key="18">
    <source>
        <dbReference type="PROSITE" id="PS51002"/>
    </source>
</evidence>
<proteinExistence type="inferred from homology"/>
<dbReference type="CDD" id="cd00284">
    <property type="entry name" value="Cytochrome_b_N"/>
    <property type="match status" value="1"/>
</dbReference>
<keyword evidence="12 15" id="KW-0408">Iron</keyword>
<feature type="transmembrane region" description="Helical" evidence="17">
    <location>
        <begin position="199"/>
        <end position="221"/>
    </location>
</feature>
<dbReference type="RefSeq" id="WP_084091275.1">
    <property type="nucleotide sequence ID" value="NZ_FWXD01000015.1"/>
</dbReference>
<feature type="transmembrane region" description="Helical" evidence="17">
    <location>
        <begin position="261"/>
        <end position="286"/>
    </location>
</feature>
<protein>
    <recommendedName>
        <fullName evidence="4 16">Cytochrome b</fullName>
    </recommendedName>
</protein>
<dbReference type="AlphaFoldDB" id="A0A1W1XSQ2"/>
<dbReference type="GO" id="GO:0045275">
    <property type="term" value="C:respiratory chain complex III"/>
    <property type="evidence" value="ECO:0007669"/>
    <property type="project" value="InterPro"/>
</dbReference>
<comment type="cofactor">
    <cofactor evidence="15">
        <name>heme</name>
        <dbReference type="ChEBI" id="CHEBI:30413"/>
    </cofactor>
    <text evidence="15">Binds 2 heme groups non-covalently.</text>
</comment>
<feature type="transmembrane region" description="Helical" evidence="17">
    <location>
        <begin position="329"/>
        <end position="347"/>
    </location>
</feature>
<evidence type="ECO:0000256" key="12">
    <source>
        <dbReference type="ARBA" id="ARBA00023004"/>
    </source>
</evidence>
<dbReference type="PROSITE" id="PS51002">
    <property type="entry name" value="CYTB_NTER"/>
    <property type="match status" value="1"/>
</dbReference>
<dbReference type="PANTHER" id="PTHR19271">
    <property type="entry name" value="CYTOCHROME B"/>
    <property type="match status" value="1"/>
</dbReference>
<keyword evidence="6 15" id="KW-0349">Heme</keyword>
<feature type="domain" description="Cytochrome b/b6 C-terminal region profile" evidence="19">
    <location>
        <begin position="242"/>
        <end position="420"/>
    </location>
</feature>
<feature type="transmembrane region" description="Helical" evidence="17">
    <location>
        <begin position="359"/>
        <end position="383"/>
    </location>
</feature>
<dbReference type="SUPFAM" id="SSF81648">
    <property type="entry name" value="a domain/subunit of cytochrome bc1 complex (Ubiquinol-cytochrome c reductase)"/>
    <property type="match status" value="1"/>
</dbReference>
<feature type="binding site" description="axial binding residue" evidence="15">
    <location>
        <position position="116"/>
    </location>
    <ligand>
        <name>heme b</name>
        <dbReference type="ChEBI" id="CHEBI:60344"/>
        <label>b566</label>
    </ligand>
    <ligandPart>
        <name>Fe</name>
        <dbReference type="ChEBI" id="CHEBI:18248"/>
    </ligandPart>
</feature>
<feature type="transmembrane region" description="Helical" evidence="17">
    <location>
        <begin position="101"/>
        <end position="121"/>
    </location>
</feature>
<comment type="cofactor">
    <cofactor evidence="16">
        <name>heme b</name>
        <dbReference type="ChEBI" id="CHEBI:60344"/>
    </cofactor>
    <text evidence="16">Binds 2 heme groups non-covalently.</text>
</comment>
<feature type="binding site" description="axial binding residue" evidence="15">
    <location>
        <position position="218"/>
    </location>
    <ligand>
        <name>heme b</name>
        <dbReference type="ChEBI" id="CHEBI:60344"/>
        <label>b566</label>
    </ligand>
    <ligandPart>
        <name>Fe</name>
        <dbReference type="ChEBI" id="CHEBI:18248"/>
    </ligandPart>
</feature>
<keyword evidence="5 16" id="KW-0813">Transport</keyword>
<keyword evidence="9 15" id="KW-0479">Metal-binding</keyword>
<feature type="transmembrane region" description="Helical" evidence="17">
    <location>
        <begin position="133"/>
        <end position="154"/>
    </location>
</feature>
<dbReference type="InterPro" id="IPR016174">
    <property type="entry name" value="Di-haem_cyt_TM"/>
</dbReference>
<evidence type="ECO:0000256" key="14">
    <source>
        <dbReference type="PIRSR" id="PIRSR038885-1"/>
    </source>
</evidence>
<feature type="transmembrane region" description="Helical" evidence="17">
    <location>
        <begin position="389"/>
        <end position="409"/>
    </location>
</feature>
<dbReference type="Proteomes" id="UP000192761">
    <property type="component" value="Unassembled WGS sequence"/>
</dbReference>
<evidence type="ECO:0000256" key="16">
    <source>
        <dbReference type="RuleBase" id="RU003385"/>
    </source>
</evidence>
<keyword evidence="21" id="KW-1185">Reference proteome</keyword>
<keyword evidence="7 16" id="KW-0679">Respiratory chain</keyword>
<feature type="binding site" description="axial binding residue" evidence="15">
    <location>
        <position position="203"/>
    </location>
    <ligand>
        <name>heme b</name>
        <dbReference type="ChEBI" id="CHEBI:60344"/>
        <label>b562</label>
    </ligand>
    <ligandPart>
        <name>Fe</name>
        <dbReference type="ChEBI" id="CHEBI:18248"/>
    </ligandPart>
</feature>
<evidence type="ECO:0000256" key="5">
    <source>
        <dbReference type="ARBA" id="ARBA00022448"/>
    </source>
</evidence>
<evidence type="ECO:0000256" key="8">
    <source>
        <dbReference type="ARBA" id="ARBA00022692"/>
    </source>
</evidence>
<dbReference type="InterPro" id="IPR005798">
    <property type="entry name" value="Cyt_b/b6_C"/>
</dbReference>
<accession>A0A1W1XSQ2</accession>
<evidence type="ECO:0000313" key="20">
    <source>
        <dbReference type="EMBL" id="SMC26882.1"/>
    </source>
</evidence>
<feature type="transmembrane region" description="Helical" evidence="17">
    <location>
        <begin position="430"/>
        <end position="449"/>
    </location>
</feature>
<dbReference type="PANTHER" id="PTHR19271:SF16">
    <property type="entry name" value="CYTOCHROME B"/>
    <property type="match status" value="1"/>
</dbReference>
<feature type="domain" description="Cytochrome b/b6 N-terminal region profile" evidence="18">
    <location>
        <begin position="11"/>
        <end position="231"/>
    </location>
</feature>
<feature type="transmembrane region" description="Helical" evidence="17">
    <location>
        <begin position="40"/>
        <end position="64"/>
    </location>
</feature>
<dbReference type="InterPro" id="IPR030689">
    <property type="entry name" value="Cytochrome_b"/>
</dbReference>
<evidence type="ECO:0000256" key="15">
    <source>
        <dbReference type="PIRSR" id="PIRSR038885-2"/>
    </source>
</evidence>
<evidence type="ECO:0000256" key="2">
    <source>
        <dbReference type="ARBA" id="ARBA00004141"/>
    </source>
</evidence>
<evidence type="ECO:0000256" key="6">
    <source>
        <dbReference type="ARBA" id="ARBA00022617"/>
    </source>
</evidence>
<evidence type="ECO:0000256" key="10">
    <source>
        <dbReference type="ARBA" id="ARBA00022982"/>
    </source>
</evidence>
<reference evidence="20 21" key="1">
    <citation type="submission" date="2017-04" db="EMBL/GenBank/DDBJ databases">
        <authorList>
            <person name="Afonso C.L."/>
            <person name="Miller P.J."/>
            <person name="Scott M.A."/>
            <person name="Spackman E."/>
            <person name="Goraichik I."/>
            <person name="Dimitrov K.M."/>
            <person name="Suarez D.L."/>
            <person name="Swayne D.E."/>
        </authorList>
    </citation>
    <scope>NUCLEOTIDE SEQUENCE [LARGE SCALE GENOMIC DNA]</scope>
    <source>
        <strain evidence="20 21">DSM 23236</strain>
    </source>
</reference>
<dbReference type="Pfam" id="PF00033">
    <property type="entry name" value="Cytochrome_B"/>
    <property type="match status" value="1"/>
</dbReference>
<dbReference type="PROSITE" id="PS51003">
    <property type="entry name" value="CYTB_CTER"/>
    <property type="match status" value="1"/>
</dbReference>
<dbReference type="PIRSF" id="PIRSF038885">
    <property type="entry name" value="COB"/>
    <property type="match status" value="1"/>
</dbReference>
<evidence type="ECO:0000256" key="1">
    <source>
        <dbReference type="ARBA" id="ARBA00002444"/>
    </source>
</evidence>
<feature type="transmembrane region" description="Helical" evidence="17">
    <location>
        <begin position="306"/>
        <end position="323"/>
    </location>
</feature>
<dbReference type="InterPro" id="IPR005797">
    <property type="entry name" value="Cyt_b/b6_N"/>
</dbReference>
<dbReference type="FunFam" id="1.20.810.10:FF:000004">
    <property type="entry name" value="Cytochrome b"/>
    <property type="match status" value="1"/>
</dbReference>
<dbReference type="GO" id="GO:0022904">
    <property type="term" value="P:respiratory electron transport chain"/>
    <property type="evidence" value="ECO:0007669"/>
    <property type="project" value="InterPro"/>
</dbReference>
<evidence type="ECO:0000256" key="3">
    <source>
        <dbReference type="ARBA" id="ARBA00011649"/>
    </source>
</evidence>
<evidence type="ECO:0000256" key="11">
    <source>
        <dbReference type="ARBA" id="ARBA00022989"/>
    </source>
</evidence>
<dbReference type="SUPFAM" id="SSF81342">
    <property type="entry name" value="Transmembrane di-heme cytochromes"/>
    <property type="match status" value="1"/>
</dbReference>
<dbReference type="Pfam" id="PF00032">
    <property type="entry name" value="Cytochrom_B_C"/>
    <property type="match status" value="1"/>
</dbReference>
<comment type="subunit">
    <text evidence="3 16">The main subunits of complex b-c1 are: cytochrome b, cytochrome c1 and the Rieske protein.</text>
</comment>
<keyword evidence="8 16" id="KW-0812">Transmembrane</keyword>
<organism evidence="20 21">
    <name type="scientific">Andreprevotia lacus DSM 23236</name>
    <dbReference type="NCBI Taxonomy" id="1121001"/>
    <lineage>
        <taxon>Bacteria</taxon>
        <taxon>Pseudomonadati</taxon>
        <taxon>Pseudomonadota</taxon>
        <taxon>Betaproteobacteria</taxon>
        <taxon>Neisseriales</taxon>
        <taxon>Chitinibacteraceae</taxon>
        <taxon>Andreprevotia</taxon>
    </lineage>
</organism>
<evidence type="ECO:0000256" key="4">
    <source>
        <dbReference type="ARBA" id="ARBA00013531"/>
    </source>
</evidence>
<comment type="function">
    <text evidence="1 16">Component of the ubiquinol-cytochrome c reductase complex (complex III or cytochrome b-c1 complex), which is a respiratory chain that generates an electrochemical potential coupled to ATP synthesis.</text>
</comment>
<keyword evidence="11 17" id="KW-1133">Transmembrane helix</keyword>
<feature type="transmembrane region" description="Helical" evidence="17">
    <location>
        <begin position="160"/>
        <end position="178"/>
    </location>
</feature>
<gene>
    <name evidence="20" type="ORF">SAMN02745857_02642</name>
</gene>
<dbReference type="InterPro" id="IPR027387">
    <property type="entry name" value="Cytb/b6-like_sf"/>
</dbReference>
<dbReference type="STRING" id="1121001.SAMN02745857_02642"/>
<dbReference type="InterPro" id="IPR048259">
    <property type="entry name" value="Cytochrome_b_N_euk/bac"/>
</dbReference>
<feature type="binding site" description="axial binding residue" evidence="15">
    <location>
        <position position="102"/>
    </location>
    <ligand>
        <name>heme b</name>
        <dbReference type="ChEBI" id="CHEBI:60344"/>
        <label>b562</label>
    </ligand>
    <ligandPart>
        <name>Fe</name>
        <dbReference type="ChEBI" id="CHEBI:18248"/>
    </ligandPart>
</feature>
<keyword evidence="13 17" id="KW-0472">Membrane</keyword>
<comment type="subcellular location">
    <subcellularLocation>
        <location evidence="2">Membrane</location>
        <topology evidence="2">Multi-pass membrane protein</topology>
    </subcellularLocation>
</comment>
<evidence type="ECO:0000256" key="9">
    <source>
        <dbReference type="ARBA" id="ARBA00022723"/>
    </source>
</evidence>
<sequence>MSKLEQIGKDTLQWVDDRFPLTALWKEHVSEYYAPKNFNFWYFFGSLALLVLVIQILTGIFLTMNYKPDGTLIPGTNVSVAFASVEYIMRDVGGGWIIRYMHSTGASMFFVVVYLHMFRGLIYGSYQKPRELVWIFGMLIFLCLMAEAFLGYLLPWGQMSFWGAQVIVNLFASIPVIGPDLSTFIRGDFVVSDATLNRFFALHVIAVPLILLALVVAHLIALHEVGSNNPDGVEIKKNKDPKTGIPLDGIPFHPYYTVKDIFGVAVFLAVFTAIVFFLPNVFGYFLEDNNFIPADPLKTPPHIAPVWYFTPFYAILRAIPSFLGTQVWGVLGMGAGVVVIAFLPWLDRSPVKSIRYRPTIYKVILGLFLVAFIGLGILGALPPTGTRTFLSRVFSVMYFGFFLGMPFYTKLGQTKPVPERVTDTNTSRQVWFLFWCAVTLLGAAVFAKLV</sequence>
<dbReference type="GO" id="GO:0046872">
    <property type="term" value="F:metal ion binding"/>
    <property type="evidence" value="ECO:0007669"/>
    <property type="project" value="UniProtKB-KW"/>
</dbReference>
<name>A0A1W1XSQ2_9NEIS</name>
<dbReference type="InterPro" id="IPR036150">
    <property type="entry name" value="Cyt_b/b6_C_sf"/>
</dbReference>
<dbReference type="GO" id="GO:0016491">
    <property type="term" value="F:oxidoreductase activity"/>
    <property type="evidence" value="ECO:0007669"/>
    <property type="project" value="InterPro"/>
</dbReference>
<dbReference type="EMBL" id="FWXD01000015">
    <property type="protein sequence ID" value="SMC26882.1"/>
    <property type="molecule type" value="Genomic_DNA"/>
</dbReference>
<evidence type="ECO:0000313" key="21">
    <source>
        <dbReference type="Proteomes" id="UP000192761"/>
    </source>
</evidence>
<evidence type="ECO:0000256" key="17">
    <source>
        <dbReference type="SAM" id="Phobius"/>
    </source>
</evidence>
<comment type="similarity">
    <text evidence="16">Belongs to the cytochrome b family.</text>
</comment>
<evidence type="ECO:0000256" key="13">
    <source>
        <dbReference type="ARBA" id="ARBA00023136"/>
    </source>
</evidence>
<dbReference type="GO" id="GO:0008121">
    <property type="term" value="F:quinol-cytochrome-c reductase activity"/>
    <property type="evidence" value="ECO:0007669"/>
    <property type="project" value="InterPro"/>
</dbReference>
<dbReference type="Gene3D" id="1.20.810.10">
    <property type="entry name" value="Cytochrome Bc1 Complex, Chain C"/>
    <property type="match status" value="1"/>
</dbReference>
<keyword evidence="10 16" id="KW-0249">Electron transport</keyword>